<keyword evidence="3" id="KW-1185">Reference proteome</keyword>
<keyword evidence="1" id="KW-1133">Transmembrane helix</keyword>
<evidence type="ECO:0000313" key="3">
    <source>
        <dbReference type="Proteomes" id="UP001054945"/>
    </source>
</evidence>
<organism evidence="2 3">
    <name type="scientific">Caerostris extrusa</name>
    <name type="common">Bark spider</name>
    <name type="synonym">Caerostris bankana</name>
    <dbReference type="NCBI Taxonomy" id="172846"/>
    <lineage>
        <taxon>Eukaryota</taxon>
        <taxon>Metazoa</taxon>
        <taxon>Ecdysozoa</taxon>
        <taxon>Arthropoda</taxon>
        <taxon>Chelicerata</taxon>
        <taxon>Arachnida</taxon>
        <taxon>Araneae</taxon>
        <taxon>Araneomorphae</taxon>
        <taxon>Entelegynae</taxon>
        <taxon>Araneoidea</taxon>
        <taxon>Araneidae</taxon>
        <taxon>Caerostris</taxon>
    </lineage>
</organism>
<dbReference type="Proteomes" id="UP001054945">
    <property type="component" value="Unassembled WGS sequence"/>
</dbReference>
<protein>
    <submittedName>
        <fullName evidence="2">Uncharacterized protein</fullName>
    </submittedName>
</protein>
<keyword evidence="1" id="KW-0812">Transmembrane</keyword>
<accession>A0AAV4WE49</accession>
<evidence type="ECO:0000256" key="1">
    <source>
        <dbReference type="SAM" id="Phobius"/>
    </source>
</evidence>
<reference evidence="2 3" key="1">
    <citation type="submission" date="2021-06" db="EMBL/GenBank/DDBJ databases">
        <title>Caerostris extrusa draft genome.</title>
        <authorList>
            <person name="Kono N."/>
            <person name="Arakawa K."/>
        </authorList>
    </citation>
    <scope>NUCLEOTIDE SEQUENCE [LARGE SCALE GENOMIC DNA]</scope>
</reference>
<gene>
    <name evidence="2" type="ORF">CEXT_454141</name>
</gene>
<evidence type="ECO:0000313" key="2">
    <source>
        <dbReference type="EMBL" id="GIY80251.1"/>
    </source>
</evidence>
<proteinExistence type="predicted"/>
<dbReference type="EMBL" id="BPLR01015987">
    <property type="protein sequence ID" value="GIY80251.1"/>
    <property type="molecule type" value="Genomic_DNA"/>
</dbReference>
<dbReference type="AlphaFoldDB" id="A0AAV4WE49"/>
<sequence length="113" mass="12977">MLKLQLKSFKSIAQSCKTHVPCSCITPYNVLHTFLEKKEQYPESQPPFFFPKFSHQRFLYVLLVLVVITIIRTPNQYPGRKADFSNHAVSSRDIIRTSPWTSSRASSSWAPSS</sequence>
<name>A0AAV4WE49_CAEEX</name>
<keyword evidence="1" id="KW-0472">Membrane</keyword>
<feature type="transmembrane region" description="Helical" evidence="1">
    <location>
        <begin position="58"/>
        <end position="75"/>
    </location>
</feature>
<comment type="caution">
    <text evidence="2">The sequence shown here is derived from an EMBL/GenBank/DDBJ whole genome shotgun (WGS) entry which is preliminary data.</text>
</comment>